<evidence type="ECO:0000256" key="3">
    <source>
        <dbReference type="SAM" id="MobiDB-lite"/>
    </source>
</evidence>
<feature type="compositionally biased region" description="Basic and acidic residues" evidence="3">
    <location>
        <begin position="13"/>
        <end position="25"/>
    </location>
</feature>
<name>A0A1I6QW76_9ACTN</name>
<keyword evidence="1 5" id="KW-0808">Transferase</keyword>
<evidence type="ECO:0000313" key="5">
    <source>
        <dbReference type="EMBL" id="SFS56676.1"/>
    </source>
</evidence>
<keyword evidence="6" id="KW-1185">Reference proteome</keyword>
<dbReference type="STRING" id="1176198.SAMN05444716_102378"/>
<evidence type="ECO:0000259" key="4">
    <source>
        <dbReference type="PROSITE" id="PS51186"/>
    </source>
</evidence>
<dbReference type="SUPFAM" id="SSF55729">
    <property type="entry name" value="Acyl-CoA N-acyltransferases (Nat)"/>
    <property type="match status" value="2"/>
</dbReference>
<dbReference type="Gene3D" id="3.40.630.30">
    <property type="match status" value="2"/>
</dbReference>
<dbReference type="Pfam" id="PF00583">
    <property type="entry name" value="Acetyltransf_1"/>
    <property type="match status" value="2"/>
</dbReference>
<dbReference type="Proteomes" id="UP000198873">
    <property type="component" value="Unassembled WGS sequence"/>
</dbReference>
<protein>
    <submittedName>
        <fullName evidence="5">Acetyltransferase (GNAT) family protein</fullName>
    </submittedName>
</protein>
<dbReference type="PANTHER" id="PTHR43877">
    <property type="entry name" value="AMINOALKYLPHOSPHONATE N-ACETYLTRANSFERASE-RELATED-RELATED"/>
    <property type="match status" value="1"/>
</dbReference>
<dbReference type="GO" id="GO:0016747">
    <property type="term" value="F:acyltransferase activity, transferring groups other than amino-acyl groups"/>
    <property type="evidence" value="ECO:0007669"/>
    <property type="project" value="InterPro"/>
</dbReference>
<keyword evidence="2" id="KW-0012">Acyltransferase</keyword>
<evidence type="ECO:0000256" key="1">
    <source>
        <dbReference type="ARBA" id="ARBA00022679"/>
    </source>
</evidence>
<sequence length="280" mass="29902">MTTTVRPTGPEEPLDRGGRSRAFDIRDNSRPVGALRLTRVPGYGPGTGRIEELEIAPEDRRRGRATVAALAAEEILRGWGCARVEADVPAEATAARGLFTALGYTGRSHWLTQRLPAPGPGLPEGSVVRPMGERDYARWRAAERARLAAGRREQGADPAEAEAHADAVLGAQLPAGHRTEGMALRVLSHHGSDVGTLWLALAPGRLPYGTDGYVFHVEVAAEHRGRGHGRTLLGEAGRLTRAAGGTRLGLSVDADNAAARRLYDGLGYRPVAERLGKSLR</sequence>
<gene>
    <name evidence="5" type="ORF">SAMN05444716_102378</name>
</gene>
<dbReference type="PANTHER" id="PTHR43877:SF2">
    <property type="entry name" value="AMINOALKYLPHOSPHONATE N-ACETYLTRANSFERASE-RELATED"/>
    <property type="match status" value="1"/>
</dbReference>
<dbReference type="InterPro" id="IPR050832">
    <property type="entry name" value="Bact_Acetyltransf"/>
</dbReference>
<feature type="domain" description="N-acetyltransferase" evidence="4">
    <location>
        <begin position="1"/>
        <end position="129"/>
    </location>
</feature>
<organism evidence="5 6">
    <name type="scientific">Streptomyces harbinensis</name>
    <dbReference type="NCBI Taxonomy" id="1176198"/>
    <lineage>
        <taxon>Bacteria</taxon>
        <taxon>Bacillati</taxon>
        <taxon>Actinomycetota</taxon>
        <taxon>Actinomycetes</taxon>
        <taxon>Kitasatosporales</taxon>
        <taxon>Streptomycetaceae</taxon>
        <taxon>Streptomyces</taxon>
    </lineage>
</organism>
<dbReference type="EMBL" id="FPAB01000002">
    <property type="protein sequence ID" value="SFS56676.1"/>
    <property type="molecule type" value="Genomic_DNA"/>
</dbReference>
<feature type="region of interest" description="Disordered" evidence="3">
    <location>
        <begin position="1"/>
        <end position="25"/>
    </location>
</feature>
<dbReference type="CDD" id="cd04301">
    <property type="entry name" value="NAT_SF"/>
    <property type="match status" value="2"/>
</dbReference>
<dbReference type="PROSITE" id="PS51186">
    <property type="entry name" value="GNAT"/>
    <property type="match status" value="2"/>
</dbReference>
<dbReference type="RefSeq" id="WP_019434799.1">
    <property type="nucleotide sequence ID" value="NZ_FPAB01000002.1"/>
</dbReference>
<accession>A0A1I6QW76</accession>
<feature type="domain" description="N-acetyltransferase" evidence="4">
    <location>
        <begin position="126"/>
        <end position="280"/>
    </location>
</feature>
<dbReference type="InterPro" id="IPR016181">
    <property type="entry name" value="Acyl_CoA_acyltransferase"/>
</dbReference>
<evidence type="ECO:0000256" key="2">
    <source>
        <dbReference type="ARBA" id="ARBA00023315"/>
    </source>
</evidence>
<reference evidence="6" key="1">
    <citation type="submission" date="2016-10" db="EMBL/GenBank/DDBJ databases">
        <authorList>
            <person name="Varghese N."/>
            <person name="Submissions S."/>
        </authorList>
    </citation>
    <scope>NUCLEOTIDE SEQUENCE [LARGE SCALE GENOMIC DNA]</scope>
    <source>
        <strain evidence="6">CGMCC 4.7047</strain>
    </source>
</reference>
<dbReference type="InterPro" id="IPR000182">
    <property type="entry name" value="GNAT_dom"/>
</dbReference>
<proteinExistence type="predicted"/>
<dbReference type="AlphaFoldDB" id="A0A1I6QW76"/>
<evidence type="ECO:0000313" key="6">
    <source>
        <dbReference type="Proteomes" id="UP000198873"/>
    </source>
</evidence>